<protein>
    <submittedName>
        <fullName evidence="1">Uncharacterized protein</fullName>
    </submittedName>
</protein>
<evidence type="ECO:0000313" key="1">
    <source>
        <dbReference type="EMBL" id="JAH20464.1"/>
    </source>
</evidence>
<name>A0A0E9QUF7_ANGAN</name>
<proteinExistence type="predicted"/>
<dbReference type="EMBL" id="GBXM01088113">
    <property type="protein sequence ID" value="JAH20464.1"/>
    <property type="molecule type" value="Transcribed_RNA"/>
</dbReference>
<dbReference type="AlphaFoldDB" id="A0A0E9QUF7"/>
<reference evidence="1" key="1">
    <citation type="submission" date="2014-11" db="EMBL/GenBank/DDBJ databases">
        <authorList>
            <person name="Amaro Gonzalez C."/>
        </authorList>
    </citation>
    <scope>NUCLEOTIDE SEQUENCE</scope>
</reference>
<organism evidence="1">
    <name type="scientific">Anguilla anguilla</name>
    <name type="common">European freshwater eel</name>
    <name type="synonym">Muraena anguilla</name>
    <dbReference type="NCBI Taxonomy" id="7936"/>
    <lineage>
        <taxon>Eukaryota</taxon>
        <taxon>Metazoa</taxon>
        <taxon>Chordata</taxon>
        <taxon>Craniata</taxon>
        <taxon>Vertebrata</taxon>
        <taxon>Euteleostomi</taxon>
        <taxon>Actinopterygii</taxon>
        <taxon>Neopterygii</taxon>
        <taxon>Teleostei</taxon>
        <taxon>Anguilliformes</taxon>
        <taxon>Anguillidae</taxon>
        <taxon>Anguilla</taxon>
    </lineage>
</organism>
<accession>A0A0E9QUF7</accession>
<sequence>MQTLVFWTESNSSVHHISEHYSWESHYATITVVSSREGGFKLYGYFLHHWETVTPLVYWEHAPVM</sequence>
<reference evidence="1" key="2">
    <citation type="journal article" date="2015" name="Fish Shellfish Immunol.">
        <title>Early steps in the European eel (Anguilla anguilla)-Vibrio vulnificus interaction in the gills: Role of the RtxA13 toxin.</title>
        <authorList>
            <person name="Callol A."/>
            <person name="Pajuelo D."/>
            <person name="Ebbesson L."/>
            <person name="Teles M."/>
            <person name="MacKenzie S."/>
            <person name="Amaro C."/>
        </authorList>
    </citation>
    <scope>NUCLEOTIDE SEQUENCE</scope>
</reference>